<dbReference type="KEGG" id="ang:An11g01020"/>
<accession>A0AAJ8C1B7</accession>
<dbReference type="VEuPathDB" id="FungiDB:An11g01020"/>
<protein>
    <submittedName>
        <fullName evidence="1">Uncharacterized protein</fullName>
    </submittedName>
</protein>
<dbReference type="AlphaFoldDB" id="A0AAJ8C1B7"/>
<dbReference type="GeneID" id="84592181"/>
<reference evidence="1" key="1">
    <citation type="submission" date="2025-02" db="EMBL/GenBank/DDBJ databases">
        <authorList>
            <consortium name="NCBI Genome Project"/>
        </authorList>
    </citation>
    <scope>NUCLEOTIDE SEQUENCE</scope>
</reference>
<sequence>MPAVLSPPLVPFPGDAPHSPPYSSFFLVSIRVGFEYALRHLRVWNAWVFDQGSARS</sequence>
<organism evidence="1">
    <name type="scientific">Aspergillus niger</name>
    <dbReference type="NCBI Taxonomy" id="5061"/>
    <lineage>
        <taxon>Eukaryota</taxon>
        <taxon>Fungi</taxon>
        <taxon>Dikarya</taxon>
        <taxon>Ascomycota</taxon>
        <taxon>Pezizomycotina</taxon>
        <taxon>Eurotiomycetes</taxon>
        <taxon>Eurotiomycetidae</taxon>
        <taxon>Eurotiales</taxon>
        <taxon>Aspergillaceae</taxon>
        <taxon>Aspergillus</taxon>
        <taxon>Aspergillus subgen. Circumdati</taxon>
    </lineage>
</organism>
<evidence type="ECO:0000313" key="1">
    <source>
        <dbReference type="RefSeq" id="XP_059606311.1"/>
    </source>
</evidence>
<proteinExistence type="predicted"/>
<reference evidence="1" key="2">
    <citation type="submission" date="2025-08" db="UniProtKB">
        <authorList>
            <consortium name="RefSeq"/>
        </authorList>
    </citation>
    <scope>IDENTIFICATION</scope>
</reference>
<dbReference type="RefSeq" id="XP_059606311.1">
    <property type="nucleotide sequence ID" value="XM_059750038.1"/>
</dbReference>
<name>A0AAJ8C1B7_ASPNG</name>
<gene>
    <name evidence="1" type="ORF">An11g01020</name>
</gene>